<evidence type="ECO:0000256" key="2">
    <source>
        <dbReference type="ARBA" id="ARBA00022679"/>
    </source>
</evidence>
<organism evidence="7 8">
    <name type="scientific">Prauserella endophytica</name>
    <dbReference type="NCBI Taxonomy" id="1592324"/>
    <lineage>
        <taxon>Bacteria</taxon>
        <taxon>Bacillati</taxon>
        <taxon>Actinomycetota</taxon>
        <taxon>Actinomycetes</taxon>
        <taxon>Pseudonocardiales</taxon>
        <taxon>Pseudonocardiaceae</taxon>
        <taxon>Prauserella</taxon>
        <taxon>Prauserella coralliicola group</taxon>
    </lineage>
</organism>
<dbReference type="Pfam" id="PF00370">
    <property type="entry name" value="FGGY_N"/>
    <property type="match status" value="1"/>
</dbReference>
<dbReference type="PANTHER" id="PTHR43095:SF3">
    <property type="entry name" value="L-XYLULOSE_3-KETO-L-GULONATE KINASE"/>
    <property type="match status" value="1"/>
</dbReference>
<evidence type="ECO:0000259" key="5">
    <source>
        <dbReference type="Pfam" id="PF00370"/>
    </source>
</evidence>
<dbReference type="SUPFAM" id="SSF53067">
    <property type="entry name" value="Actin-like ATPase domain"/>
    <property type="match status" value="2"/>
</dbReference>
<dbReference type="InterPro" id="IPR050406">
    <property type="entry name" value="FGGY_Carb_Kinase"/>
</dbReference>
<dbReference type="EMBL" id="SWMS01000017">
    <property type="protein sequence ID" value="TKG65800.1"/>
    <property type="molecule type" value="Genomic_DNA"/>
</dbReference>
<comment type="caution">
    <text evidence="7">The sequence shown here is derived from an EMBL/GenBank/DDBJ whole genome shotgun (WGS) entry which is preliminary data.</text>
</comment>
<evidence type="ECO:0000313" key="7">
    <source>
        <dbReference type="EMBL" id="TKG65800.1"/>
    </source>
</evidence>
<evidence type="ECO:0000313" key="8">
    <source>
        <dbReference type="Proteomes" id="UP000309992"/>
    </source>
</evidence>
<keyword evidence="2 4" id="KW-0808">Transferase</keyword>
<dbReference type="InterPro" id="IPR018485">
    <property type="entry name" value="FGGY_C"/>
</dbReference>
<dbReference type="InterPro" id="IPR018484">
    <property type="entry name" value="FGGY_N"/>
</dbReference>
<dbReference type="InterPro" id="IPR000577">
    <property type="entry name" value="Carb_kinase_FGGY"/>
</dbReference>
<dbReference type="PROSITE" id="PS00445">
    <property type="entry name" value="FGGY_KINASES_2"/>
    <property type="match status" value="1"/>
</dbReference>
<evidence type="ECO:0000256" key="3">
    <source>
        <dbReference type="ARBA" id="ARBA00022777"/>
    </source>
</evidence>
<sequence>MAAVAVDAGTSMIKAVLFGDDGAEIVVSRRATEVLRPRPGWAEQDMAAVWEAVVAAVREVLTHARDDVRFVALTAQGDGCWLVDEDGEPTGPAILWSDGRAAEVVEGWRRAGTAEKAFQLNGSLGFSGLPHAILTWLHEHDHARLSKSATALYCGGWLFSRCTGVRGADFSDASVPFLDPRARAYSPELLALFGLDWAARLLPEIIDHTARSAPLTGEAASRLGLAEGTPVVLAPYDVVSMAVGMGVTEPGQACTILGTTLCTEVVHDTVDTSGEPSGLTIVLDHGTDVLRAFPTLAGTEVLDWTTRMLGLEHPRELGALAAGSPPGAHGLIFLPYLSPAGERAPFLDPYARGTFWGLSLEHDRADLARAVFEGLSLVIRDCVAASSARVRDLRLCGGGAVSDLWCQLIADVVGVPTARSADTEVGARGAFLSGLVATGAEPDLAAASRHVRLASYWQPDPDRARHYTGLYGRFLELREIAAQGWRAGETTGPGA</sequence>
<dbReference type="PANTHER" id="PTHR43095">
    <property type="entry name" value="SUGAR KINASE"/>
    <property type="match status" value="1"/>
</dbReference>
<dbReference type="InterPro" id="IPR018483">
    <property type="entry name" value="Carb_kinase_FGGY_CS"/>
</dbReference>
<dbReference type="GO" id="GO:0016301">
    <property type="term" value="F:kinase activity"/>
    <property type="evidence" value="ECO:0007669"/>
    <property type="project" value="UniProtKB-KW"/>
</dbReference>
<feature type="domain" description="Carbohydrate kinase FGGY C-terminal" evidence="6">
    <location>
        <begin position="320"/>
        <end position="437"/>
    </location>
</feature>
<keyword evidence="3 4" id="KW-0418">Kinase</keyword>
<dbReference type="Pfam" id="PF02782">
    <property type="entry name" value="FGGY_C"/>
    <property type="match status" value="1"/>
</dbReference>
<proteinExistence type="inferred from homology"/>
<dbReference type="Proteomes" id="UP000309992">
    <property type="component" value="Unassembled WGS sequence"/>
</dbReference>
<accession>A0ABY2RYW8</accession>
<evidence type="ECO:0000256" key="1">
    <source>
        <dbReference type="ARBA" id="ARBA00009156"/>
    </source>
</evidence>
<reference evidence="7 8" key="1">
    <citation type="journal article" date="2015" name="Antonie Van Leeuwenhoek">
        <title>Prauserella endophytica sp. nov., an endophytic actinobacterium isolated from Tamarix taklamakanensis.</title>
        <authorList>
            <person name="Liu J.M."/>
            <person name="Habden X."/>
            <person name="Guo L."/>
            <person name="Tuo L."/>
            <person name="Jiang Z.K."/>
            <person name="Liu S.W."/>
            <person name="Liu X.F."/>
            <person name="Chen L."/>
            <person name="Li R.F."/>
            <person name="Zhang Y.Q."/>
            <person name="Sun C.H."/>
        </authorList>
    </citation>
    <scope>NUCLEOTIDE SEQUENCE [LARGE SCALE GENOMIC DNA]</scope>
    <source>
        <strain evidence="7 8">CGMCC 4.7182</strain>
    </source>
</reference>
<dbReference type="RefSeq" id="WP_112267940.1">
    <property type="nucleotide sequence ID" value="NZ_SWMS01000017.1"/>
</dbReference>
<protein>
    <submittedName>
        <fullName evidence="7">Carbohydrate kinase</fullName>
    </submittedName>
</protein>
<evidence type="ECO:0000259" key="6">
    <source>
        <dbReference type="Pfam" id="PF02782"/>
    </source>
</evidence>
<dbReference type="InterPro" id="IPR043129">
    <property type="entry name" value="ATPase_NBD"/>
</dbReference>
<name>A0ABY2RYW8_9PSEU</name>
<keyword evidence="8" id="KW-1185">Reference proteome</keyword>
<gene>
    <name evidence="7" type="ORF">FCN18_26730</name>
</gene>
<comment type="similarity">
    <text evidence="1 4">Belongs to the FGGY kinase family.</text>
</comment>
<dbReference type="PIRSF" id="PIRSF000538">
    <property type="entry name" value="GlpK"/>
    <property type="match status" value="1"/>
</dbReference>
<dbReference type="Gene3D" id="3.30.420.40">
    <property type="match status" value="2"/>
</dbReference>
<feature type="domain" description="Carbohydrate kinase FGGY N-terminal" evidence="5">
    <location>
        <begin position="4"/>
        <end position="244"/>
    </location>
</feature>
<evidence type="ECO:0000256" key="4">
    <source>
        <dbReference type="RuleBase" id="RU003733"/>
    </source>
</evidence>